<dbReference type="InterPro" id="IPR009000">
    <property type="entry name" value="Transl_B-barrel_sf"/>
</dbReference>
<dbReference type="Gene3D" id="2.40.30.10">
    <property type="entry name" value="Translation factors"/>
    <property type="match status" value="2"/>
</dbReference>
<keyword evidence="5 9" id="KW-0067">ATP-binding</keyword>
<evidence type="ECO:0000256" key="6">
    <source>
        <dbReference type="ARBA" id="ARBA00023134"/>
    </source>
</evidence>
<dbReference type="GO" id="GO:0070814">
    <property type="term" value="P:hydrogen sulfide biosynthetic process"/>
    <property type="evidence" value="ECO:0007669"/>
    <property type="project" value="UniProtKB-UniRule"/>
</dbReference>
<dbReference type="InterPro" id="IPR050100">
    <property type="entry name" value="TRAFAC_GTPase_members"/>
</dbReference>
<feature type="domain" description="Tr-type G" evidence="10">
    <location>
        <begin position="21"/>
        <end position="236"/>
    </location>
</feature>
<evidence type="ECO:0000256" key="8">
    <source>
        <dbReference type="ARBA" id="ARBA00062688"/>
    </source>
</evidence>
<proteinExistence type="inferred from homology"/>
<dbReference type="InterPro" id="IPR044138">
    <property type="entry name" value="CysN_II"/>
</dbReference>
<name>A0A0K1E5W6_CHOCO</name>
<evidence type="ECO:0000256" key="1">
    <source>
        <dbReference type="ARBA" id="ARBA00005048"/>
    </source>
</evidence>
<comment type="similarity">
    <text evidence="9">Belongs to the TRAFAC class translation factor GTPase superfamily. Classic translation factor GTPase family. CysN/NodQ subfamily.</text>
</comment>
<dbReference type="HAMAP" id="MF_00062">
    <property type="entry name" value="Sulf_adenylyltr_sub1"/>
    <property type="match status" value="1"/>
</dbReference>
<dbReference type="NCBIfam" id="TIGR02034">
    <property type="entry name" value="CysN"/>
    <property type="match status" value="1"/>
</dbReference>
<dbReference type="NCBIfam" id="TIGR00231">
    <property type="entry name" value="small_GTP"/>
    <property type="match status" value="1"/>
</dbReference>
<reference evidence="11 12" key="1">
    <citation type="submission" date="2015-07" db="EMBL/GenBank/DDBJ databases">
        <title>Genome analysis of myxobacterium Chondromyces crocatus Cm c5 reveals a high potential for natural compound synthesis and the genetic basis for the loss of fruiting body formation.</title>
        <authorList>
            <person name="Zaburannyi N."/>
            <person name="Bunk B."/>
            <person name="Maier J."/>
            <person name="Overmann J."/>
            <person name="Mueller R."/>
        </authorList>
    </citation>
    <scope>NUCLEOTIDE SEQUENCE [LARGE SCALE GENOMIC DNA]</scope>
    <source>
        <strain evidence="11 12">Cm c5</strain>
    </source>
</reference>
<dbReference type="GO" id="GO:0005525">
    <property type="term" value="F:GTP binding"/>
    <property type="evidence" value="ECO:0007669"/>
    <property type="project" value="UniProtKB-UniRule"/>
</dbReference>
<dbReference type="NCBIfam" id="NF003478">
    <property type="entry name" value="PRK05124.1"/>
    <property type="match status" value="1"/>
</dbReference>
<comment type="pathway">
    <text evidence="1 9">Sulfur metabolism; hydrogen sulfide biosynthesis; sulfite from sulfate: step 1/3.</text>
</comment>
<dbReference type="CDD" id="cd03695">
    <property type="entry name" value="CysN_NodQ_II"/>
    <property type="match status" value="1"/>
</dbReference>
<dbReference type="InterPro" id="IPR031157">
    <property type="entry name" value="G_TR_CS"/>
</dbReference>
<dbReference type="SUPFAM" id="SSF50447">
    <property type="entry name" value="Translation proteins"/>
    <property type="match status" value="1"/>
</dbReference>
<gene>
    <name evidence="9" type="primary">cysN</name>
    <name evidence="11" type="ORF">CMC5_000800</name>
</gene>
<dbReference type="GO" id="GO:0003924">
    <property type="term" value="F:GTPase activity"/>
    <property type="evidence" value="ECO:0007669"/>
    <property type="project" value="InterPro"/>
</dbReference>
<dbReference type="SUPFAM" id="SSF52540">
    <property type="entry name" value="P-loop containing nucleoside triphosphate hydrolases"/>
    <property type="match status" value="1"/>
</dbReference>
<evidence type="ECO:0000256" key="4">
    <source>
        <dbReference type="ARBA" id="ARBA00022741"/>
    </source>
</evidence>
<dbReference type="FunFam" id="2.40.30.10:FF:000027">
    <property type="entry name" value="Sulfate adenylyltransferase subunit 1"/>
    <property type="match status" value="1"/>
</dbReference>
<evidence type="ECO:0000259" key="10">
    <source>
        <dbReference type="PROSITE" id="PS51722"/>
    </source>
</evidence>
<sequence length="565" mass="61526">MGERDLIASDIDAYLARHQRKEILRFLTAGSVDDGKSTLIGRLLHDANMVYEDQLDALRRDSAKKSAAGGEIDYSLLVDGLLSEREQGITIDVAYRYFTTEKRKFIIADTPGHEQYTRNMATGASTADLAVILVDARYGVLPQTRRHSFIASLLGIQQIVVAVNKMDLMSYDEAVFATIREVYEALASKLEFKGIHYLPLSALKGDNVVTRSEAMPWYEGPPLLDYLETVPIGDARGEQPLRFPVQHVLRPDLDFRGFSGTIASGTVRRGDRVVALPSRKSSTVERIVTFDGDLPEASAPRAVTLTLADEIDVSRGDTLVHEEALPHVARSVEAMVVWMNERPLALRGAYLLKHGTRTVPAEVREIHERVDVNSLDRAPANHLGLNDIGRVTLSASRPLLFDAYRDQRATGAFILIDRLSNATVGAGMILGPGADEPPAPGEPGHAQGRVTAAERAARLGQSPAAVFFTGGSAERRSELAIALERRLWDDGYTAHVVEPRSVAAVKLSLSLGLISLVLTDGAVELSGAHASLGDAQILEVRCDEGDPMASVEAVLHALRVRDVIR</sequence>
<comment type="subunit">
    <text evidence="8">Heterodimer composed of CysD, the smaller subunit, and CysNC.</text>
</comment>
<comment type="catalytic activity">
    <reaction evidence="9">
        <text>sulfate + ATP + H(+) = adenosine 5'-phosphosulfate + diphosphate</text>
        <dbReference type="Rhea" id="RHEA:18133"/>
        <dbReference type="ChEBI" id="CHEBI:15378"/>
        <dbReference type="ChEBI" id="CHEBI:16189"/>
        <dbReference type="ChEBI" id="CHEBI:30616"/>
        <dbReference type="ChEBI" id="CHEBI:33019"/>
        <dbReference type="ChEBI" id="CHEBI:58243"/>
        <dbReference type="EC" id="2.7.7.4"/>
    </reaction>
</comment>
<dbReference type="Pfam" id="PF00009">
    <property type="entry name" value="GTP_EFTU"/>
    <property type="match status" value="1"/>
</dbReference>
<evidence type="ECO:0000256" key="7">
    <source>
        <dbReference type="ARBA" id="ARBA00055271"/>
    </source>
</evidence>
<dbReference type="Proteomes" id="UP000067626">
    <property type="component" value="Chromosome"/>
</dbReference>
<comment type="function">
    <text evidence="7 9">With CysD forms the ATP sulfurylase (ATPS) that catalyzes the adenylation of sulfate producing adenosine 5'-phosphosulfate (APS) and diphosphate, the first enzymatic step in sulfur assimilation pathway. APS synthesis involves the formation of a high-energy phosphoric-sulfuric acid anhydride bond driven by GTP hydrolysis by CysN coupled to ATP hydrolysis by CysD.</text>
</comment>
<evidence type="ECO:0000256" key="2">
    <source>
        <dbReference type="ARBA" id="ARBA00022679"/>
    </source>
</evidence>
<dbReference type="STRING" id="52.CMC5_000800"/>
<evidence type="ECO:0000256" key="9">
    <source>
        <dbReference type="HAMAP-Rule" id="MF_00062"/>
    </source>
</evidence>
<keyword evidence="12" id="KW-1185">Reference proteome</keyword>
<dbReference type="UniPathway" id="UPA00140">
    <property type="reaction ID" value="UER00204"/>
</dbReference>
<dbReference type="NCBIfam" id="NF004035">
    <property type="entry name" value="PRK05506.1"/>
    <property type="match status" value="1"/>
</dbReference>
<keyword evidence="4 9" id="KW-0547">Nucleotide-binding</keyword>
<dbReference type="InterPro" id="IPR009001">
    <property type="entry name" value="Transl_elong_EF1A/Init_IF2_C"/>
</dbReference>
<dbReference type="InterPro" id="IPR027417">
    <property type="entry name" value="P-loop_NTPase"/>
</dbReference>
<dbReference type="EC" id="2.7.7.4" evidence="9"/>
<dbReference type="OrthoDB" id="9804504at2"/>
<evidence type="ECO:0000256" key="5">
    <source>
        <dbReference type="ARBA" id="ARBA00022840"/>
    </source>
</evidence>
<dbReference type="GO" id="GO:0016301">
    <property type="term" value="F:kinase activity"/>
    <property type="evidence" value="ECO:0007669"/>
    <property type="project" value="UniProtKB-KW"/>
</dbReference>
<dbReference type="PATRIC" id="fig|52.7.peg.87"/>
<dbReference type="EMBL" id="CP012159">
    <property type="protein sequence ID" value="AKT35968.1"/>
    <property type="molecule type" value="Genomic_DNA"/>
</dbReference>
<dbReference type="SUPFAM" id="SSF50465">
    <property type="entry name" value="EF-Tu/eEF-1alpha/eIF2-gamma C-terminal domain"/>
    <property type="match status" value="1"/>
</dbReference>
<keyword evidence="6 9" id="KW-0342">GTP-binding</keyword>
<protein>
    <recommendedName>
        <fullName evidence="9">Sulfate adenylyltransferase subunit 1</fullName>
        <ecNumber evidence="9">2.7.7.4</ecNumber>
    </recommendedName>
    <alternativeName>
        <fullName evidence="9">ATP-sulfurylase large subunit</fullName>
    </alternativeName>
    <alternativeName>
        <fullName evidence="9">Sulfate adenylate transferase</fullName>
        <shortName evidence="9">SAT</shortName>
    </alternativeName>
</protein>
<dbReference type="InterPro" id="IPR005225">
    <property type="entry name" value="Small_GTP-bd"/>
</dbReference>
<dbReference type="KEGG" id="ccro:CMC5_000800"/>
<keyword evidence="11" id="KW-0418">Kinase</keyword>
<feature type="binding site" evidence="9">
    <location>
        <begin position="109"/>
        <end position="113"/>
    </location>
    <ligand>
        <name>GTP</name>
        <dbReference type="ChEBI" id="CHEBI:37565"/>
    </ligand>
</feature>
<organism evidence="11 12">
    <name type="scientific">Chondromyces crocatus</name>
    <dbReference type="NCBI Taxonomy" id="52"/>
    <lineage>
        <taxon>Bacteria</taxon>
        <taxon>Pseudomonadati</taxon>
        <taxon>Myxococcota</taxon>
        <taxon>Polyangia</taxon>
        <taxon>Polyangiales</taxon>
        <taxon>Polyangiaceae</taxon>
        <taxon>Chondromyces</taxon>
    </lineage>
</organism>
<dbReference type="Pfam" id="PF22594">
    <property type="entry name" value="GTP-eEF1A_C"/>
    <property type="match status" value="1"/>
</dbReference>
<keyword evidence="3 9" id="KW-0548">Nucleotidyltransferase</keyword>
<dbReference type="InterPro" id="IPR044139">
    <property type="entry name" value="CysN_NoDQ_III"/>
</dbReference>
<dbReference type="Gene3D" id="3.40.50.300">
    <property type="entry name" value="P-loop containing nucleotide triphosphate hydrolases"/>
    <property type="match status" value="1"/>
</dbReference>
<evidence type="ECO:0000313" key="12">
    <source>
        <dbReference type="Proteomes" id="UP000067626"/>
    </source>
</evidence>
<dbReference type="InterPro" id="IPR000795">
    <property type="entry name" value="T_Tr_GTP-bd_dom"/>
</dbReference>
<dbReference type="GO" id="GO:0004781">
    <property type="term" value="F:sulfate adenylyltransferase (ATP) activity"/>
    <property type="evidence" value="ECO:0007669"/>
    <property type="project" value="UniProtKB-UniRule"/>
</dbReference>
<evidence type="ECO:0000313" key="11">
    <source>
        <dbReference type="EMBL" id="AKT35968.1"/>
    </source>
</evidence>
<dbReference type="PRINTS" id="PR00315">
    <property type="entry name" value="ELONGATNFCT"/>
</dbReference>
<dbReference type="PANTHER" id="PTHR23115">
    <property type="entry name" value="TRANSLATION FACTOR"/>
    <property type="match status" value="1"/>
</dbReference>
<feature type="binding site" evidence="9">
    <location>
        <begin position="164"/>
        <end position="167"/>
    </location>
    <ligand>
        <name>GTP</name>
        <dbReference type="ChEBI" id="CHEBI:37565"/>
    </ligand>
</feature>
<feature type="binding site" evidence="9">
    <location>
        <begin position="30"/>
        <end position="37"/>
    </location>
    <ligand>
        <name>GTP</name>
        <dbReference type="ChEBI" id="CHEBI:37565"/>
    </ligand>
</feature>
<dbReference type="GO" id="GO:0000103">
    <property type="term" value="P:sulfate assimilation"/>
    <property type="evidence" value="ECO:0007669"/>
    <property type="project" value="UniProtKB-UniRule"/>
</dbReference>
<dbReference type="PROSITE" id="PS00301">
    <property type="entry name" value="G_TR_1"/>
    <property type="match status" value="1"/>
</dbReference>
<dbReference type="CDD" id="cd04166">
    <property type="entry name" value="CysN_ATPS"/>
    <property type="match status" value="1"/>
</dbReference>
<dbReference type="CDD" id="cd04095">
    <property type="entry name" value="CysN_NoDQ_III"/>
    <property type="match status" value="1"/>
</dbReference>
<evidence type="ECO:0000256" key="3">
    <source>
        <dbReference type="ARBA" id="ARBA00022695"/>
    </source>
</evidence>
<dbReference type="InterPro" id="IPR011779">
    <property type="entry name" value="SO4_adenylTrfase_lsu"/>
</dbReference>
<dbReference type="InterPro" id="IPR054696">
    <property type="entry name" value="GTP-eEF1A_C"/>
</dbReference>
<dbReference type="AlphaFoldDB" id="A0A0K1E5W6"/>
<dbReference type="FunFam" id="3.40.50.300:FF:000119">
    <property type="entry name" value="Sulfate adenylyltransferase subunit 1"/>
    <property type="match status" value="1"/>
</dbReference>
<keyword evidence="2 9" id="KW-0808">Transferase</keyword>
<dbReference type="GO" id="GO:0005524">
    <property type="term" value="F:ATP binding"/>
    <property type="evidence" value="ECO:0007669"/>
    <property type="project" value="UniProtKB-KW"/>
</dbReference>
<dbReference type="InterPro" id="IPR041757">
    <property type="entry name" value="CysN_GTP-bd"/>
</dbReference>
<dbReference type="PROSITE" id="PS51722">
    <property type="entry name" value="G_TR_2"/>
    <property type="match status" value="1"/>
</dbReference>
<accession>A0A0K1E5W6</accession>